<name>A0A1V8SYT2_9PEZI</name>
<feature type="compositionally biased region" description="Polar residues" evidence="1">
    <location>
        <begin position="26"/>
        <end position="35"/>
    </location>
</feature>
<sequence>MESRQGIQVGSLDASDHANVNVGDTHYQSESQTARDSYGNVTNLYQVNQYFTGPANAARRPQQPTGRYWAPSAAPRPGHNAALSPFARPPSGFTPVGSLAPRPRSTPPPAQYLQPKVPGRQRSPLSANMPPSSPLASSAAAPQVEGSTIPTDLTLEDSLIQATATEDTRPRVPVVGRHNQANAFVGAFAAQGLNKFAVRRVTDRAAHDEWMCVAMVANELQRTSLTEALKLCKARYPMALRRLYRKLVMEERGSKFSEEYLQEL</sequence>
<protein>
    <submittedName>
        <fullName evidence="2">Uncharacterized protein</fullName>
    </submittedName>
</protein>
<accession>A0A1V8SYT2</accession>
<reference evidence="3" key="1">
    <citation type="submission" date="2017-03" db="EMBL/GenBank/DDBJ databases">
        <title>Genomes of endolithic fungi from Antarctica.</title>
        <authorList>
            <person name="Coleine C."/>
            <person name="Masonjones S."/>
            <person name="Stajich J.E."/>
        </authorList>
    </citation>
    <scope>NUCLEOTIDE SEQUENCE [LARGE SCALE GENOMIC DNA]</scope>
    <source>
        <strain evidence="3">CCFEE 5527</strain>
    </source>
</reference>
<dbReference type="EMBL" id="NAJO01000022">
    <property type="protein sequence ID" value="OQO04220.1"/>
    <property type="molecule type" value="Genomic_DNA"/>
</dbReference>
<feature type="region of interest" description="Disordered" evidence="1">
    <location>
        <begin position="1"/>
        <end position="35"/>
    </location>
</feature>
<evidence type="ECO:0000313" key="2">
    <source>
        <dbReference type="EMBL" id="OQO04220.1"/>
    </source>
</evidence>
<evidence type="ECO:0000256" key="1">
    <source>
        <dbReference type="SAM" id="MobiDB-lite"/>
    </source>
</evidence>
<dbReference type="AlphaFoldDB" id="A0A1V8SYT2"/>
<gene>
    <name evidence="2" type="ORF">B0A48_10830</name>
</gene>
<dbReference type="InParanoid" id="A0A1V8SYT2"/>
<feature type="region of interest" description="Disordered" evidence="1">
    <location>
        <begin position="54"/>
        <end position="145"/>
    </location>
</feature>
<proteinExistence type="predicted"/>
<dbReference type="Proteomes" id="UP000192596">
    <property type="component" value="Unassembled WGS sequence"/>
</dbReference>
<feature type="compositionally biased region" description="Low complexity" evidence="1">
    <location>
        <begin position="123"/>
        <end position="142"/>
    </location>
</feature>
<evidence type="ECO:0000313" key="3">
    <source>
        <dbReference type="Proteomes" id="UP000192596"/>
    </source>
</evidence>
<comment type="caution">
    <text evidence="2">The sequence shown here is derived from an EMBL/GenBank/DDBJ whole genome shotgun (WGS) entry which is preliminary data.</text>
</comment>
<keyword evidence="3" id="KW-1185">Reference proteome</keyword>
<organism evidence="2 3">
    <name type="scientific">Cryoendolithus antarcticus</name>
    <dbReference type="NCBI Taxonomy" id="1507870"/>
    <lineage>
        <taxon>Eukaryota</taxon>
        <taxon>Fungi</taxon>
        <taxon>Dikarya</taxon>
        <taxon>Ascomycota</taxon>
        <taxon>Pezizomycotina</taxon>
        <taxon>Dothideomycetes</taxon>
        <taxon>Dothideomycetidae</taxon>
        <taxon>Cladosporiales</taxon>
        <taxon>Cladosporiaceae</taxon>
        <taxon>Cryoendolithus</taxon>
    </lineage>
</organism>